<dbReference type="Proteomes" id="UP000231267">
    <property type="component" value="Unassembled WGS sequence"/>
</dbReference>
<evidence type="ECO:0000313" key="4">
    <source>
        <dbReference type="EMBL" id="PIW66077.1"/>
    </source>
</evidence>
<accession>A0A2J0LQG2</accession>
<dbReference type="EMBL" id="PFGP01000122">
    <property type="protein sequence ID" value="PIW66077.1"/>
    <property type="molecule type" value="Genomic_DNA"/>
</dbReference>
<dbReference type="Pfam" id="PF13424">
    <property type="entry name" value="TPR_12"/>
    <property type="match status" value="1"/>
</dbReference>
<dbReference type="AlphaFoldDB" id="A0A2J0LQG2"/>
<sequence>MTINKNVTKIIFFIGFWAVFYSQAVLWRNYLAERTGRQPELNFMNAQYHFQRGIEYGSEEELYKAVKLDPTNPHTHHKLASYYVSFYAGARLDRAYEEYRKAMLFADEKFLSKILQDAYDNAQNIQRLKEIVPNTGKARYLFAEFLRDKNIYDEAILEFKQAALMSGQARNNKILAGSYNWIAIIYMWQGRFADAVEYFDKAFFCARENVLKSWILRNLGNTYAGMEDFKKAESACKKSIESDPSAAANYYTLGNVYDKIGLPRQARDCYYTALKFTNDRYLLEQISKKLKEINS</sequence>
<protein>
    <submittedName>
        <fullName evidence="4">Uncharacterized protein</fullName>
    </submittedName>
</protein>
<reference evidence="4 5" key="1">
    <citation type="submission" date="2017-09" db="EMBL/GenBank/DDBJ databases">
        <title>Depth-based differentiation of microbial function through sediment-hosted aquifers and enrichment of novel symbionts in the deep terrestrial subsurface.</title>
        <authorList>
            <person name="Probst A.J."/>
            <person name="Ladd B."/>
            <person name="Jarett J.K."/>
            <person name="Geller-Mcgrath D.E."/>
            <person name="Sieber C.M."/>
            <person name="Emerson J.B."/>
            <person name="Anantharaman K."/>
            <person name="Thomas B.C."/>
            <person name="Malmstrom R."/>
            <person name="Stieglmeier M."/>
            <person name="Klingl A."/>
            <person name="Woyke T."/>
            <person name="Ryan C.M."/>
            <person name="Banfield J.F."/>
        </authorList>
    </citation>
    <scope>NUCLEOTIDE SEQUENCE [LARGE SCALE GENOMIC DNA]</scope>
    <source>
        <strain evidence="4">CG12_big_fil_rev_8_21_14_0_65_43_15</strain>
    </source>
</reference>
<dbReference type="Pfam" id="PF13181">
    <property type="entry name" value="TPR_8"/>
    <property type="match status" value="1"/>
</dbReference>
<dbReference type="Gene3D" id="1.25.40.10">
    <property type="entry name" value="Tetratricopeptide repeat domain"/>
    <property type="match status" value="2"/>
</dbReference>
<dbReference type="SUPFAM" id="SSF48452">
    <property type="entry name" value="TPR-like"/>
    <property type="match status" value="2"/>
</dbReference>
<dbReference type="PANTHER" id="PTHR45641">
    <property type="entry name" value="TETRATRICOPEPTIDE REPEAT PROTEIN (AFU_ORTHOLOGUE AFUA_6G03870)"/>
    <property type="match status" value="1"/>
</dbReference>
<dbReference type="InterPro" id="IPR011990">
    <property type="entry name" value="TPR-like_helical_dom_sf"/>
</dbReference>
<dbReference type="InterPro" id="IPR019734">
    <property type="entry name" value="TPR_rpt"/>
</dbReference>
<gene>
    <name evidence="4" type="ORF">COW11_05255</name>
</gene>
<evidence type="ECO:0000313" key="5">
    <source>
        <dbReference type="Proteomes" id="UP000231267"/>
    </source>
</evidence>
<comment type="caution">
    <text evidence="4">The sequence shown here is derived from an EMBL/GenBank/DDBJ whole genome shotgun (WGS) entry which is preliminary data.</text>
</comment>
<keyword evidence="1" id="KW-0677">Repeat</keyword>
<dbReference type="PANTHER" id="PTHR45641:SF19">
    <property type="entry name" value="NEPHROCYSTIN-3"/>
    <property type="match status" value="1"/>
</dbReference>
<name>A0A2J0LQG2_9BACT</name>
<feature type="repeat" description="TPR" evidence="3">
    <location>
        <begin position="213"/>
        <end position="246"/>
    </location>
</feature>
<dbReference type="PROSITE" id="PS50005">
    <property type="entry name" value="TPR"/>
    <property type="match status" value="1"/>
</dbReference>
<proteinExistence type="predicted"/>
<evidence type="ECO:0000256" key="3">
    <source>
        <dbReference type="PROSITE-ProRule" id="PRU00339"/>
    </source>
</evidence>
<keyword evidence="2 3" id="KW-0802">TPR repeat</keyword>
<evidence type="ECO:0000256" key="1">
    <source>
        <dbReference type="ARBA" id="ARBA00022737"/>
    </source>
</evidence>
<organism evidence="4 5">
    <name type="scientific">Candidatus Taenaricola geysiri</name>
    <dbReference type="NCBI Taxonomy" id="1974752"/>
    <lineage>
        <taxon>Bacteria</taxon>
        <taxon>Pseudomonadati</taxon>
        <taxon>Candidatus Omnitrophota</taxon>
        <taxon>Candidatus Taenaricola</taxon>
    </lineage>
</organism>
<dbReference type="SMART" id="SM00028">
    <property type="entry name" value="TPR"/>
    <property type="match status" value="5"/>
</dbReference>
<evidence type="ECO:0000256" key="2">
    <source>
        <dbReference type="ARBA" id="ARBA00022803"/>
    </source>
</evidence>